<dbReference type="Gene3D" id="3.40.50.2300">
    <property type="match status" value="1"/>
</dbReference>
<gene>
    <name evidence="1" type="ORF">PCORN_05061</name>
</gene>
<name>W7BX72_9LIST</name>
<dbReference type="STRING" id="1265820.PCORN_05061"/>
<evidence type="ECO:0000313" key="1">
    <source>
        <dbReference type="EMBL" id="EUJ31404.1"/>
    </source>
</evidence>
<dbReference type="Proteomes" id="UP000019254">
    <property type="component" value="Unassembled WGS sequence"/>
</dbReference>
<comment type="caution">
    <text evidence="1">The sequence shown here is derived from an EMBL/GenBank/DDBJ whole genome shotgun (WGS) entry which is preliminary data.</text>
</comment>
<sequence>MLSKYEGHPGYKYVKDNKPTILKYLHDLFNIALLNADSAKRLHVKIISKNGFLWEEYMKIEIRQYYSEELVVFCEELQPTEHLLQYDLIISDFPIDPPNDSPVLVWHMPPAKRDLDQLQKIITQKSR</sequence>
<keyword evidence="2" id="KW-1185">Reference proteome</keyword>
<accession>W7BX72</accession>
<dbReference type="EMBL" id="AODE01000011">
    <property type="protein sequence ID" value="EUJ31404.1"/>
    <property type="molecule type" value="Genomic_DNA"/>
</dbReference>
<organism evidence="1 2">
    <name type="scientific">Listeria cornellensis FSL F6-0969</name>
    <dbReference type="NCBI Taxonomy" id="1265820"/>
    <lineage>
        <taxon>Bacteria</taxon>
        <taxon>Bacillati</taxon>
        <taxon>Bacillota</taxon>
        <taxon>Bacilli</taxon>
        <taxon>Bacillales</taxon>
        <taxon>Listeriaceae</taxon>
        <taxon>Listeria</taxon>
    </lineage>
</organism>
<protein>
    <submittedName>
        <fullName evidence="1">Uncharacterized protein</fullName>
    </submittedName>
</protein>
<dbReference type="PATRIC" id="fig|1265820.5.peg.995"/>
<evidence type="ECO:0000313" key="2">
    <source>
        <dbReference type="Proteomes" id="UP000019254"/>
    </source>
</evidence>
<dbReference type="AlphaFoldDB" id="W7BX72"/>
<reference evidence="1 2" key="1">
    <citation type="journal article" date="2014" name="Int. J. Syst. Evol. Microbiol.">
        <title>Listeria floridensis sp. nov., Listeria aquatica sp. nov., Listeria cornellensis sp. nov., Listeria riparia sp. nov. and Listeria grandensis sp. nov., from agricultural and natural environments.</title>
        <authorList>
            <person name="den Bakker H.C."/>
            <person name="Warchocki S."/>
            <person name="Wright E.M."/>
            <person name="Allred A.F."/>
            <person name="Ahlstrom C."/>
            <person name="Manuel C.S."/>
            <person name="Stasiewicz M.J."/>
            <person name="Burrell A."/>
            <person name="Roof S."/>
            <person name="Strawn L."/>
            <person name="Fortes E.D."/>
            <person name="Nightingale K.K."/>
            <person name="Kephart D."/>
            <person name="Wiedmann M."/>
        </authorList>
    </citation>
    <scope>NUCLEOTIDE SEQUENCE [LARGE SCALE GENOMIC DNA]</scope>
    <source>
        <strain evidence="2">FSL F6-969</strain>
    </source>
</reference>
<proteinExistence type="predicted"/>
<dbReference type="RefSeq" id="WP_149024255.1">
    <property type="nucleotide sequence ID" value="NZ_AODE01000011.1"/>
</dbReference>